<keyword evidence="2" id="KW-1185">Reference proteome</keyword>
<comment type="caution">
    <text evidence="1">The sequence shown here is derived from an EMBL/GenBank/DDBJ whole genome shotgun (WGS) entry which is preliminary data.</text>
</comment>
<dbReference type="Proteomes" id="UP000257109">
    <property type="component" value="Unassembled WGS sequence"/>
</dbReference>
<evidence type="ECO:0000313" key="2">
    <source>
        <dbReference type="Proteomes" id="UP000257109"/>
    </source>
</evidence>
<dbReference type="EMBL" id="QJKJ01011799">
    <property type="protein sequence ID" value="RDX70197.1"/>
    <property type="molecule type" value="Genomic_DNA"/>
</dbReference>
<proteinExistence type="predicted"/>
<feature type="non-terminal residue" evidence="1">
    <location>
        <position position="1"/>
    </location>
</feature>
<evidence type="ECO:0000313" key="1">
    <source>
        <dbReference type="EMBL" id="RDX70197.1"/>
    </source>
</evidence>
<protein>
    <recommendedName>
        <fullName evidence="3">DUF4219 domain-containing protein</fullName>
    </recommendedName>
</protein>
<name>A0A371EVX4_MUCPR</name>
<accession>A0A371EVX4</accession>
<organism evidence="1 2">
    <name type="scientific">Mucuna pruriens</name>
    <name type="common">Velvet bean</name>
    <name type="synonym">Dolichos pruriens</name>
    <dbReference type="NCBI Taxonomy" id="157652"/>
    <lineage>
        <taxon>Eukaryota</taxon>
        <taxon>Viridiplantae</taxon>
        <taxon>Streptophyta</taxon>
        <taxon>Embryophyta</taxon>
        <taxon>Tracheophyta</taxon>
        <taxon>Spermatophyta</taxon>
        <taxon>Magnoliopsida</taxon>
        <taxon>eudicotyledons</taxon>
        <taxon>Gunneridae</taxon>
        <taxon>Pentapetalae</taxon>
        <taxon>rosids</taxon>
        <taxon>fabids</taxon>
        <taxon>Fabales</taxon>
        <taxon>Fabaceae</taxon>
        <taxon>Papilionoideae</taxon>
        <taxon>50 kb inversion clade</taxon>
        <taxon>NPAAA clade</taxon>
        <taxon>indigoferoid/millettioid clade</taxon>
        <taxon>Phaseoleae</taxon>
        <taxon>Mucuna</taxon>
    </lineage>
</organism>
<dbReference type="AlphaFoldDB" id="A0A371EVX4"/>
<sequence>MVVSNGHFPTNLPILDGKNYEKWCIQMRVMDIVKYGFGRQSNLRTKVNLLRGKEKGLQGNVPDHHCVDSANFEKITSTTSAKEACDILDKSKQVKEIHIRLSRDNKSLLQIDNHGSTIVEYFNCSCSYKLDKVRMEKILGASVLRFDHIAVAIEESNNLELCMLN</sequence>
<dbReference type="OrthoDB" id="1108004at2759"/>
<gene>
    <name evidence="1" type="ORF">CR513_50583</name>
</gene>
<dbReference type="STRING" id="157652.A0A371EVX4"/>
<reference evidence="1" key="1">
    <citation type="submission" date="2018-05" db="EMBL/GenBank/DDBJ databases">
        <title>Draft genome of Mucuna pruriens seed.</title>
        <authorList>
            <person name="Nnadi N.E."/>
            <person name="Vos R."/>
            <person name="Hasami M.H."/>
            <person name="Devisetty U.K."/>
            <person name="Aguiy J.C."/>
        </authorList>
    </citation>
    <scope>NUCLEOTIDE SEQUENCE [LARGE SCALE GENOMIC DNA]</scope>
    <source>
        <strain evidence="1">JCA_2017</strain>
    </source>
</reference>
<evidence type="ECO:0008006" key="3">
    <source>
        <dbReference type="Google" id="ProtNLM"/>
    </source>
</evidence>